<evidence type="ECO:0000313" key="9">
    <source>
        <dbReference type="EMBL" id="SVA88562.1"/>
    </source>
</evidence>
<dbReference type="Pfam" id="PF02223">
    <property type="entry name" value="Thymidylate_kin"/>
    <property type="match status" value="1"/>
</dbReference>
<dbReference type="PANTHER" id="PTHR10344:SF1">
    <property type="entry name" value="THYMIDYLATE KINASE"/>
    <property type="match status" value="1"/>
</dbReference>
<dbReference type="PANTHER" id="PTHR10344">
    <property type="entry name" value="THYMIDYLATE KINASE"/>
    <property type="match status" value="1"/>
</dbReference>
<keyword evidence="5" id="KW-0547">Nucleotide-binding</keyword>
<dbReference type="HAMAP" id="MF_00165">
    <property type="entry name" value="Thymidylate_kinase"/>
    <property type="match status" value="1"/>
</dbReference>
<feature type="domain" description="Thymidylate kinase-like" evidence="8">
    <location>
        <begin position="31"/>
        <end position="220"/>
    </location>
</feature>
<dbReference type="AlphaFoldDB" id="A0A381ZIB6"/>
<keyword evidence="6" id="KW-0418">Kinase</keyword>
<proteinExistence type="inferred from homology"/>
<evidence type="ECO:0000256" key="3">
    <source>
        <dbReference type="ARBA" id="ARBA00022679"/>
    </source>
</evidence>
<dbReference type="InterPro" id="IPR018094">
    <property type="entry name" value="Thymidylate_kinase"/>
</dbReference>
<sequence>VKSPRPLTKRFLGHALPGVRPSELTGRLIVIEGADGSGRSTQIRRLVDWLEASGHATTQVGLKRSNLASEELESAKNGNILNRTTISLFYATDFADQLENIIIPSLRAGFIVLADRYIYTLMARDMVRGLDSDWVKSLYSIALKPDAVFYLKLPPEKLIQRNFMKNHTLDYWESGMDLGLSLDMFDSFVQYQQLMADKFDELRKTWGFTTIDADRSMSELNRELRSNVERVLG</sequence>
<dbReference type="SUPFAM" id="SSF52540">
    <property type="entry name" value="P-loop containing nucleoside triphosphate hydrolases"/>
    <property type="match status" value="1"/>
</dbReference>
<dbReference type="GO" id="GO:0005737">
    <property type="term" value="C:cytoplasm"/>
    <property type="evidence" value="ECO:0007669"/>
    <property type="project" value="TreeGrafter"/>
</dbReference>
<organism evidence="9">
    <name type="scientific">marine metagenome</name>
    <dbReference type="NCBI Taxonomy" id="408172"/>
    <lineage>
        <taxon>unclassified sequences</taxon>
        <taxon>metagenomes</taxon>
        <taxon>ecological metagenomes</taxon>
    </lineage>
</organism>
<dbReference type="CDD" id="cd01672">
    <property type="entry name" value="TMPK"/>
    <property type="match status" value="1"/>
</dbReference>
<dbReference type="EC" id="2.7.4.9" evidence="2"/>
<evidence type="ECO:0000256" key="2">
    <source>
        <dbReference type="ARBA" id="ARBA00012980"/>
    </source>
</evidence>
<evidence type="ECO:0000256" key="1">
    <source>
        <dbReference type="ARBA" id="ARBA00009776"/>
    </source>
</evidence>
<keyword evidence="4" id="KW-0545">Nucleotide biosynthesis</keyword>
<dbReference type="EMBL" id="UINC01021302">
    <property type="protein sequence ID" value="SVA88562.1"/>
    <property type="molecule type" value="Genomic_DNA"/>
</dbReference>
<dbReference type="GO" id="GO:0005524">
    <property type="term" value="F:ATP binding"/>
    <property type="evidence" value="ECO:0007669"/>
    <property type="project" value="UniProtKB-KW"/>
</dbReference>
<gene>
    <name evidence="9" type="ORF">METZ01_LOCUS141416</name>
</gene>
<reference evidence="9" key="1">
    <citation type="submission" date="2018-05" db="EMBL/GenBank/DDBJ databases">
        <authorList>
            <person name="Lanie J.A."/>
            <person name="Ng W.-L."/>
            <person name="Kazmierczak K.M."/>
            <person name="Andrzejewski T.M."/>
            <person name="Davidsen T.M."/>
            <person name="Wayne K.J."/>
            <person name="Tettelin H."/>
            <person name="Glass J.I."/>
            <person name="Rusch D."/>
            <person name="Podicherti R."/>
            <person name="Tsui H.-C.T."/>
            <person name="Winkler M.E."/>
        </authorList>
    </citation>
    <scope>NUCLEOTIDE SEQUENCE</scope>
</reference>
<accession>A0A381ZIB6</accession>
<evidence type="ECO:0000256" key="6">
    <source>
        <dbReference type="ARBA" id="ARBA00022777"/>
    </source>
</evidence>
<name>A0A381ZIB6_9ZZZZ</name>
<dbReference type="InterPro" id="IPR039430">
    <property type="entry name" value="Thymidylate_kin-like_dom"/>
</dbReference>
<evidence type="ECO:0000256" key="4">
    <source>
        <dbReference type="ARBA" id="ARBA00022727"/>
    </source>
</evidence>
<dbReference type="GO" id="GO:0006227">
    <property type="term" value="P:dUDP biosynthetic process"/>
    <property type="evidence" value="ECO:0007669"/>
    <property type="project" value="TreeGrafter"/>
</dbReference>
<evidence type="ECO:0000256" key="5">
    <source>
        <dbReference type="ARBA" id="ARBA00022741"/>
    </source>
</evidence>
<keyword evidence="3" id="KW-0808">Transferase</keyword>
<dbReference type="GO" id="GO:0004798">
    <property type="term" value="F:dTMP kinase activity"/>
    <property type="evidence" value="ECO:0007669"/>
    <property type="project" value="UniProtKB-EC"/>
</dbReference>
<protein>
    <recommendedName>
        <fullName evidence="2">dTMP kinase</fullName>
        <ecNumber evidence="2">2.7.4.9</ecNumber>
    </recommendedName>
</protein>
<dbReference type="Gene3D" id="3.40.50.300">
    <property type="entry name" value="P-loop containing nucleotide triphosphate hydrolases"/>
    <property type="match status" value="1"/>
</dbReference>
<dbReference type="GO" id="GO:0006233">
    <property type="term" value="P:dTDP biosynthetic process"/>
    <property type="evidence" value="ECO:0007669"/>
    <property type="project" value="InterPro"/>
</dbReference>
<evidence type="ECO:0000259" key="8">
    <source>
        <dbReference type="Pfam" id="PF02223"/>
    </source>
</evidence>
<dbReference type="InterPro" id="IPR027417">
    <property type="entry name" value="P-loop_NTPase"/>
</dbReference>
<evidence type="ECO:0000256" key="7">
    <source>
        <dbReference type="ARBA" id="ARBA00022840"/>
    </source>
</evidence>
<keyword evidence="7" id="KW-0067">ATP-binding</keyword>
<dbReference type="GO" id="GO:0006235">
    <property type="term" value="P:dTTP biosynthetic process"/>
    <property type="evidence" value="ECO:0007669"/>
    <property type="project" value="TreeGrafter"/>
</dbReference>
<feature type="non-terminal residue" evidence="9">
    <location>
        <position position="1"/>
    </location>
</feature>
<comment type="similarity">
    <text evidence="1">Belongs to the thymidylate kinase family.</text>
</comment>